<gene>
    <name evidence="3" type="ORF">GCM10025883_04990</name>
    <name evidence="4" type="ORF">GCM10025883_23290</name>
</gene>
<proteinExistence type="predicted"/>
<organism evidence="3 5">
    <name type="scientific">Mobilicoccus caccae</name>
    <dbReference type="NCBI Taxonomy" id="1859295"/>
    <lineage>
        <taxon>Bacteria</taxon>
        <taxon>Bacillati</taxon>
        <taxon>Actinomycetota</taxon>
        <taxon>Actinomycetes</taxon>
        <taxon>Micrococcales</taxon>
        <taxon>Dermatophilaceae</taxon>
        <taxon>Mobilicoccus</taxon>
    </lineage>
</organism>
<reference evidence="3" key="3">
    <citation type="submission" date="2023-02" db="EMBL/GenBank/DDBJ databases">
        <authorList>
            <person name="Sun Q."/>
            <person name="Mori K."/>
        </authorList>
    </citation>
    <scope>NUCLEOTIDE SEQUENCE</scope>
    <source>
        <strain evidence="3">NBRC 113072</strain>
    </source>
</reference>
<dbReference type="PANTHER" id="PTHR33055:SF3">
    <property type="entry name" value="PUTATIVE TRANSPOSASE FOR IS117-RELATED"/>
    <property type="match status" value="1"/>
</dbReference>
<dbReference type="EMBL" id="BSUO01000001">
    <property type="protein sequence ID" value="GMA40284.1"/>
    <property type="molecule type" value="Genomic_DNA"/>
</dbReference>
<dbReference type="Pfam" id="PF01548">
    <property type="entry name" value="DEDD_Tnp_IS110"/>
    <property type="match status" value="1"/>
</dbReference>
<protein>
    <submittedName>
        <fullName evidence="3">IS110 family transposase</fullName>
    </submittedName>
</protein>
<sequence>MLVPMLITGPTVGPRGRDEEKWMAPVTVGIDWAEGHHDVAVMDEAGAVVGKTRIDTGVAGFTELLALIAEHGGTPEQTPVGIETDKNLLVVALVAAGFTVYPLNPRAVARYRERHSQSGRKSDARDAALLADVLRTDRHLHRPMPAISEQGLALKALARQHQEAIWAWHDVLNRLRSLLMEYYPQALLAFPNLKHKAAIEVLGLAPTPSSARTLTRRRLVAALHRCGRRNDPPLVDQLLTALHADGLAQPPAVEAALGTAAAQLIAVAKTMSAGVDELEAALTAAFAEHPQAAIVASAPGLGPVLAARVLAEIGDDPTRFPTAAALRCYAGTAPVTRSSGRSHYVKARKVRNKRLGDACHWWAFATLTRSPAARAHYDARRAAGDHHNAALRNLANKLLGKLWWCLTHGQEWDDATAWPAHPRAALPAAA</sequence>
<feature type="domain" description="Transposase IS110-like N-terminal" evidence="1">
    <location>
        <begin position="28"/>
        <end position="184"/>
    </location>
</feature>
<dbReference type="PANTHER" id="PTHR33055">
    <property type="entry name" value="TRANSPOSASE FOR INSERTION SEQUENCE ELEMENT IS1111A"/>
    <property type="match status" value="1"/>
</dbReference>
<evidence type="ECO:0000313" key="5">
    <source>
        <dbReference type="Proteomes" id="UP001157126"/>
    </source>
</evidence>
<evidence type="ECO:0000259" key="2">
    <source>
        <dbReference type="Pfam" id="PF02371"/>
    </source>
</evidence>
<feature type="domain" description="Transposase IS116/IS110/IS902 C-terminal" evidence="2">
    <location>
        <begin position="293"/>
        <end position="377"/>
    </location>
</feature>
<keyword evidence="5" id="KW-1185">Reference proteome</keyword>
<dbReference type="NCBIfam" id="NF033542">
    <property type="entry name" value="transpos_IS110"/>
    <property type="match status" value="1"/>
</dbReference>
<dbReference type="InterPro" id="IPR002525">
    <property type="entry name" value="Transp_IS110-like_N"/>
</dbReference>
<accession>A0ABQ6IKN1</accession>
<reference evidence="3" key="1">
    <citation type="journal article" date="2014" name="Int. J. Syst. Evol. Microbiol.">
        <title>Complete genome of a new Firmicutes species belonging to the dominant human colonic microbiota ('Ruminococcus bicirculans') reveals two chromosomes and a selective capacity to utilize plant glucans.</title>
        <authorList>
            <consortium name="NISC Comparative Sequencing Program"/>
            <person name="Wegmann U."/>
            <person name="Louis P."/>
            <person name="Goesmann A."/>
            <person name="Henrissat B."/>
            <person name="Duncan S.H."/>
            <person name="Flint H.J."/>
        </authorList>
    </citation>
    <scope>NUCLEOTIDE SEQUENCE</scope>
    <source>
        <strain evidence="3">NBRC 113072</strain>
    </source>
</reference>
<dbReference type="InterPro" id="IPR047650">
    <property type="entry name" value="Transpos_IS110"/>
</dbReference>
<dbReference type="EMBL" id="BSUO01000001">
    <property type="protein sequence ID" value="GMA38454.1"/>
    <property type="molecule type" value="Genomic_DNA"/>
</dbReference>
<dbReference type="InterPro" id="IPR003346">
    <property type="entry name" value="Transposase_20"/>
</dbReference>
<dbReference type="Pfam" id="PF02371">
    <property type="entry name" value="Transposase_20"/>
    <property type="match status" value="1"/>
</dbReference>
<evidence type="ECO:0000259" key="1">
    <source>
        <dbReference type="Pfam" id="PF01548"/>
    </source>
</evidence>
<reference evidence="5" key="2">
    <citation type="journal article" date="2019" name="Int. J. Syst. Evol. Microbiol.">
        <title>The Global Catalogue of Microorganisms (GCM) 10K type strain sequencing project: providing services to taxonomists for standard genome sequencing and annotation.</title>
        <authorList>
            <consortium name="The Broad Institute Genomics Platform"/>
            <consortium name="The Broad Institute Genome Sequencing Center for Infectious Disease"/>
            <person name="Wu L."/>
            <person name="Ma J."/>
        </authorList>
    </citation>
    <scope>NUCLEOTIDE SEQUENCE [LARGE SCALE GENOMIC DNA]</scope>
    <source>
        <strain evidence="5">NBRC 113072</strain>
    </source>
</reference>
<dbReference type="Proteomes" id="UP001157126">
    <property type="component" value="Unassembled WGS sequence"/>
</dbReference>
<name>A0ABQ6IKN1_9MICO</name>
<evidence type="ECO:0000313" key="3">
    <source>
        <dbReference type="EMBL" id="GMA38454.1"/>
    </source>
</evidence>
<evidence type="ECO:0000313" key="4">
    <source>
        <dbReference type="EMBL" id="GMA40284.1"/>
    </source>
</evidence>
<comment type="caution">
    <text evidence="3">The sequence shown here is derived from an EMBL/GenBank/DDBJ whole genome shotgun (WGS) entry which is preliminary data.</text>
</comment>